<keyword evidence="2 5" id="KW-0456">Lyase</keyword>
<organism evidence="6 7">
    <name type="scientific">Vibrio tritonius</name>
    <dbReference type="NCBI Taxonomy" id="1435069"/>
    <lineage>
        <taxon>Bacteria</taxon>
        <taxon>Pseudomonadati</taxon>
        <taxon>Pseudomonadota</taxon>
        <taxon>Gammaproteobacteria</taxon>
        <taxon>Vibrionales</taxon>
        <taxon>Vibrionaceae</taxon>
        <taxon>Vibrio</taxon>
    </lineage>
</organism>
<feature type="binding site" evidence="5">
    <location>
        <position position="233"/>
    </location>
    <ligand>
        <name>adenosylcob(III)alamin</name>
        <dbReference type="ChEBI" id="CHEBI:18408"/>
    </ligand>
</feature>
<gene>
    <name evidence="5 6" type="primary">eutC</name>
    <name evidence="6" type="ORF">LDJ79_09025</name>
</gene>
<reference evidence="7" key="1">
    <citation type="submission" date="2023-07" db="EMBL/GenBank/DDBJ databases">
        <title>Molecular identification of indigenous halophilic bacteria isolated from red sea cost, biodegradation of synthetic dyes and assessment of degraded metabolite toxicity.</title>
        <authorList>
            <person name="Chaieb K."/>
            <person name="Altayb H.N."/>
        </authorList>
    </citation>
    <scope>NUCLEOTIDE SEQUENCE [LARGE SCALE GENOMIC DNA]</scope>
    <source>
        <strain evidence="7">K20</strain>
    </source>
</reference>
<name>A0ABS7YPR7_9VIBR</name>
<dbReference type="GO" id="GO:0008851">
    <property type="term" value="F:ethanolamine ammonia-lyase activity"/>
    <property type="evidence" value="ECO:0007669"/>
    <property type="project" value="UniProtKB-EC"/>
</dbReference>
<dbReference type="Proteomes" id="UP001199044">
    <property type="component" value="Unassembled WGS sequence"/>
</dbReference>
<comment type="caution">
    <text evidence="6">The sequence shown here is derived from an EMBL/GenBank/DDBJ whole genome shotgun (WGS) entry which is preliminary data.</text>
</comment>
<comment type="cofactor">
    <cofactor evidence="5">
        <name>adenosylcob(III)alamin</name>
        <dbReference type="ChEBI" id="CHEBI:18408"/>
    </cofactor>
    <text evidence="5">Binds between the large and small subunits.</text>
</comment>
<proteinExistence type="inferred from homology"/>
<dbReference type="PANTHER" id="PTHR39330:SF1">
    <property type="entry name" value="ETHANOLAMINE AMMONIA-LYASE SMALL SUBUNIT"/>
    <property type="match status" value="1"/>
</dbReference>
<sequence>MNLDKMISGKLSAEQSSPELVHHDPWDTLRQFTQARIGLGRVGTSIPTSELLRFQLSHAQAIDAVHVPLDEDALVTSLADKENLRPLLPAFHLHSEASDRVTYLQRPDLGRKLSEQGITELKEHSDSRAKPYDLAIVIADGLSSYAIANHAAPFLDALLNQLNADTKQAWDVAPFVIVQQGRVAVGDDVCAAINANEVLILVGERPGLSSPDSLGLYLTWNAYRGIEESLRNCISNVRPEGLRYDAAAHKCFYLLSESRRRHITGIGLKDRSDDHTIEHKAERQFSLVSPS</sequence>
<dbReference type="Gene3D" id="3.40.50.11240">
    <property type="entry name" value="Ethanolamine ammonia-lyase light chain (EutC)"/>
    <property type="match status" value="1"/>
</dbReference>
<dbReference type="PIRSF" id="PIRSF018982">
    <property type="entry name" value="EutC"/>
    <property type="match status" value="1"/>
</dbReference>
<evidence type="ECO:0000313" key="6">
    <source>
        <dbReference type="EMBL" id="MCA2016250.1"/>
    </source>
</evidence>
<dbReference type="PANTHER" id="PTHR39330">
    <property type="entry name" value="ETHANOLAMINE AMMONIA-LYASE LIGHT CHAIN"/>
    <property type="match status" value="1"/>
</dbReference>
<evidence type="ECO:0000256" key="1">
    <source>
        <dbReference type="ARBA" id="ARBA00022628"/>
    </source>
</evidence>
<evidence type="ECO:0000256" key="4">
    <source>
        <dbReference type="ARBA" id="ARBA00024446"/>
    </source>
</evidence>
<comment type="similarity">
    <text evidence="5">Belongs to the EutC family.</text>
</comment>
<dbReference type="InterPro" id="IPR042255">
    <property type="entry name" value="EutC_N"/>
</dbReference>
<dbReference type="InterPro" id="IPR009246">
    <property type="entry name" value="EutC"/>
</dbReference>
<dbReference type="HAMAP" id="MF_00601">
    <property type="entry name" value="EutC"/>
    <property type="match status" value="1"/>
</dbReference>
<feature type="binding site" evidence="5">
    <location>
        <position position="204"/>
    </location>
    <ligand>
        <name>adenosylcob(III)alamin</name>
        <dbReference type="ChEBI" id="CHEBI:18408"/>
    </ligand>
</feature>
<evidence type="ECO:0000256" key="3">
    <source>
        <dbReference type="ARBA" id="ARBA00023285"/>
    </source>
</evidence>
<comment type="subunit">
    <text evidence="5">The basic unit is a heterodimer which dimerizes to form tetramers. The heterotetramers trimerize; 6 large subunits form a core ring with 6 small subunits projecting outwards.</text>
</comment>
<dbReference type="Pfam" id="PF05985">
    <property type="entry name" value="EutC"/>
    <property type="match status" value="1"/>
</dbReference>
<dbReference type="RefSeq" id="WP_225250341.1">
    <property type="nucleotide sequence ID" value="NZ_JAIWIU010000054.1"/>
</dbReference>
<comment type="pathway">
    <text evidence="5">Amine and polyamine degradation; ethanolamine degradation.</text>
</comment>
<protein>
    <recommendedName>
        <fullName evidence="5">Ethanolamine ammonia-lyase small subunit</fullName>
        <shortName evidence="5">EAL small subunit</shortName>
        <ecNumber evidence="5">4.3.1.7</ecNumber>
    </recommendedName>
</protein>
<dbReference type="Gene3D" id="1.10.30.40">
    <property type="entry name" value="Ethanolamine ammonia-lyase light chain (EutC), N-terminal domain"/>
    <property type="match status" value="1"/>
</dbReference>
<evidence type="ECO:0000313" key="7">
    <source>
        <dbReference type="Proteomes" id="UP001199044"/>
    </source>
</evidence>
<dbReference type="NCBIfam" id="NF003971">
    <property type="entry name" value="PRK05465.1"/>
    <property type="match status" value="1"/>
</dbReference>
<comment type="catalytic activity">
    <reaction evidence="5">
        <text>ethanolamine = acetaldehyde + NH4(+)</text>
        <dbReference type="Rhea" id="RHEA:15313"/>
        <dbReference type="ChEBI" id="CHEBI:15343"/>
        <dbReference type="ChEBI" id="CHEBI:28938"/>
        <dbReference type="ChEBI" id="CHEBI:57603"/>
        <dbReference type="EC" id="4.3.1.7"/>
    </reaction>
</comment>
<evidence type="ECO:0000256" key="5">
    <source>
        <dbReference type="HAMAP-Rule" id="MF_00601"/>
    </source>
</evidence>
<keyword evidence="3 5" id="KW-0170">Cobalt</keyword>
<evidence type="ECO:0000256" key="2">
    <source>
        <dbReference type="ARBA" id="ARBA00023239"/>
    </source>
</evidence>
<dbReference type="EC" id="4.3.1.7" evidence="5"/>
<dbReference type="EMBL" id="JAIWIU010000054">
    <property type="protein sequence ID" value="MCA2016250.1"/>
    <property type="molecule type" value="Genomic_DNA"/>
</dbReference>
<keyword evidence="7" id="KW-1185">Reference proteome</keyword>
<comment type="function">
    <text evidence="5">Catalyzes the deamination of various vicinal amino-alcohols to oxo compounds. Allows this organism to utilize ethanolamine as the sole source of nitrogen and carbon in the presence of external vitamin B12.</text>
</comment>
<keyword evidence="4 5" id="KW-1283">Bacterial microcompartment</keyword>
<feature type="binding site" evidence="5">
    <location>
        <position position="183"/>
    </location>
    <ligand>
        <name>adenosylcob(III)alamin</name>
        <dbReference type="ChEBI" id="CHEBI:18408"/>
    </ligand>
</feature>
<comment type="subcellular location">
    <subcellularLocation>
        <location evidence="5">Bacterial microcompartment</location>
    </subcellularLocation>
</comment>
<dbReference type="InterPro" id="IPR042251">
    <property type="entry name" value="EutC_C"/>
</dbReference>
<keyword evidence="1 5" id="KW-0846">Cobalamin</keyword>
<accession>A0ABS7YPR7</accession>